<dbReference type="KEGG" id="ebi:EbC_pEb17200020"/>
<reference evidence="2 3" key="1">
    <citation type="journal article" date="2010" name="BMC Genomics">
        <title>Genome comparison of the epiphytic bacteria Erwinia billingiae and E. tasmaniensis with the pear pathogen E. pyrifoliae.</title>
        <authorList>
            <person name="Kube M."/>
            <person name="Migdoll A.M."/>
            <person name="Gehring I."/>
            <person name="Heitmann K."/>
            <person name="Mayer Y."/>
            <person name="Kuhl H."/>
            <person name="Knaust F."/>
            <person name="Geider K."/>
            <person name="Reinhardt R."/>
        </authorList>
    </citation>
    <scope>NUCLEOTIDE SEQUENCE [LARGE SCALE GENOMIC DNA]</scope>
    <source>
        <strain evidence="2 3">Eb661</strain>
        <plasmid evidence="2">pEB170</plasmid>
    </source>
</reference>
<dbReference type="EMBL" id="FP236830">
    <property type="protein sequence ID" value="CAX53455.1"/>
    <property type="molecule type" value="Genomic_DNA"/>
</dbReference>
<evidence type="ECO:0000313" key="3">
    <source>
        <dbReference type="Proteomes" id="UP000008793"/>
    </source>
</evidence>
<protein>
    <submittedName>
        <fullName evidence="2">Uncharacterized protein</fullName>
    </submittedName>
</protein>
<proteinExistence type="predicted"/>
<organism evidence="3">
    <name type="scientific">Erwinia billingiae (strain Eb661)</name>
    <dbReference type="NCBI Taxonomy" id="634500"/>
    <lineage>
        <taxon>Bacteria</taxon>
        <taxon>Pseudomonadati</taxon>
        <taxon>Pseudomonadota</taxon>
        <taxon>Gammaproteobacteria</taxon>
        <taxon>Enterobacterales</taxon>
        <taxon>Erwiniaceae</taxon>
        <taxon>Erwinia</taxon>
    </lineage>
</organism>
<evidence type="ECO:0000313" key="2">
    <source>
        <dbReference type="EMBL" id="CAX53455.1"/>
    </source>
</evidence>
<gene>
    <name evidence="2" type="ordered locus">EbC_pEb17200020</name>
</gene>
<evidence type="ECO:0000256" key="1">
    <source>
        <dbReference type="SAM" id="MobiDB-lite"/>
    </source>
</evidence>
<sequence>MVENAADAGFRACESLPAAGLSVQRQHRHRDGRGYLRGGG</sequence>
<keyword evidence="3" id="KW-1185">Reference proteome</keyword>
<dbReference type="Proteomes" id="UP000008793">
    <property type="component" value="Plasmid pEB170"/>
</dbReference>
<accession>D8MJK7</accession>
<dbReference type="AlphaFoldDB" id="D8MJK7"/>
<dbReference type="HOGENOM" id="CLU_3289355_0_0_6"/>
<feature type="region of interest" description="Disordered" evidence="1">
    <location>
        <begin position="20"/>
        <end position="40"/>
    </location>
</feature>
<keyword evidence="2" id="KW-0614">Plasmid</keyword>
<geneLocation type="plasmid" evidence="2 3">
    <name>pEB170</name>
</geneLocation>
<name>D8MJK7_ERWBE</name>